<name>A0A8J3N3I8_9CHLR</name>
<keyword evidence="3" id="KW-1185">Reference proteome</keyword>
<dbReference type="InterPro" id="IPR036390">
    <property type="entry name" value="WH_DNA-bd_sf"/>
</dbReference>
<comment type="caution">
    <text evidence="2">The sequence shown here is derived from an EMBL/GenBank/DDBJ whole genome shotgun (WGS) entry which is preliminary data.</text>
</comment>
<dbReference type="SUPFAM" id="SSF46785">
    <property type="entry name" value="Winged helix' DNA-binding domain"/>
    <property type="match status" value="1"/>
</dbReference>
<dbReference type="EMBL" id="BNJK01000001">
    <property type="protein sequence ID" value="GHO94403.1"/>
    <property type="molecule type" value="Genomic_DNA"/>
</dbReference>
<proteinExistence type="predicted"/>
<dbReference type="PANTHER" id="PTHR33169">
    <property type="entry name" value="PADR-FAMILY TRANSCRIPTIONAL REGULATOR"/>
    <property type="match status" value="1"/>
</dbReference>
<dbReference type="Proteomes" id="UP000597444">
    <property type="component" value="Unassembled WGS sequence"/>
</dbReference>
<organism evidence="2 3">
    <name type="scientific">Reticulibacter mediterranei</name>
    <dbReference type="NCBI Taxonomy" id="2778369"/>
    <lineage>
        <taxon>Bacteria</taxon>
        <taxon>Bacillati</taxon>
        <taxon>Chloroflexota</taxon>
        <taxon>Ktedonobacteria</taxon>
        <taxon>Ktedonobacterales</taxon>
        <taxon>Reticulibacteraceae</taxon>
        <taxon>Reticulibacter</taxon>
    </lineage>
</organism>
<evidence type="ECO:0000313" key="2">
    <source>
        <dbReference type="EMBL" id="GHO94403.1"/>
    </source>
</evidence>
<dbReference type="InterPro" id="IPR036388">
    <property type="entry name" value="WH-like_DNA-bd_sf"/>
</dbReference>
<feature type="domain" description="Transcription regulator PadR N-terminal" evidence="1">
    <location>
        <begin position="6"/>
        <end position="81"/>
    </location>
</feature>
<protein>
    <recommendedName>
        <fullName evidence="1">Transcription regulator PadR N-terminal domain-containing protein</fullName>
    </recommendedName>
</protein>
<evidence type="ECO:0000259" key="1">
    <source>
        <dbReference type="Pfam" id="PF03551"/>
    </source>
</evidence>
<dbReference type="Pfam" id="PF03551">
    <property type="entry name" value="PadR"/>
    <property type="match status" value="1"/>
</dbReference>
<dbReference type="InterPro" id="IPR005149">
    <property type="entry name" value="Tscrpt_reg_PadR_N"/>
</dbReference>
<dbReference type="PANTHER" id="PTHR33169:SF26">
    <property type="entry name" value="CONSERVED PROTEIN"/>
    <property type="match status" value="1"/>
</dbReference>
<dbReference type="InterPro" id="IPR052509">
    <property type="entry name" value="Metal_resp_DNA-bind_regulator"/>
</dbReference>
<dbReference type="AlphaFoldDB" id="A0A8J3N3I8"/>
<accession>A0A8J3N3I8</accession>
<gene>
    <name evidence="2" type="ORF">KSF_044510</name>
</gene>
<reference evidence="2" key="1">
    <citation type="submission" date="2020-10" db="EMBL/GenBank/DDBJ databases">
        <title>Taxonomic study of unclassified bacteria belonging to the class Ktedonobacteria.</title>
        <authorList>
            <person name="Yabe S."/>
            <person name="Wang C.M."/>
            <person name="Zheng Y."/>
            <person name="Sakai Y."/>
            <person name="Cavaletti L."/>
            <person name="Monciardini P."/>
            <person name="Donadio S."/>
        </authorList>
    </citation>
    <scope>NUCLEOTIDE SEQUENCE</scope>
    <source>
        <strain evidence="2">ID150040</strain>
    </source>
</reference>
<dbReference type="Gene3D" id="1.10.10.10">
    <property type="entry name" value="Winged helix-like DNA-binding domain superfamily/Winged helix DNA-binding domain"/>
    <property type="match status" value="1"/>
</dbReference>
<dbReference type="RefSeq" id="WP_220205145.1">
    <property type="nucleotide sequence ID" value="NZ_BNJK01000001.1"/>
</dbReference>
<evidence type="ECO:0000313" key="3">
    <source>
        <dbReference type="Proteomes" id="UP000597444"/>
    </source>
</evidence>
<sequence length="195" mass="22630">MYELIILALLMRFPMHGYLIAKITNDTIGPWAKVSNGTLYPLLIRLEQSGLITRAEDEPNTEQTERTTRTFMITEEGRKRFYKLMMDTSSNIGDYQRHFHQKVSSLDLLPYRERLHLLNHYINYCQACILHIKTEAANLVHELADNKGANPAHRELALNIMQHRAEQWQAEVDWTLQLREKLLPGKKDSVAGSDL</sequence>